<evidence type="ECO:0000313" key="2">
    <source>
        <dbReference type="EMBL" id="WXG70516.1"/>
    </source>
</evidence>
<keyword evidence="3" id="KW-1185">Reference proteome</keyword>
<protein>
    <submittedName>
        <fullName evidence="2">Uncharacterized protein</fullName>
    </submittedName>
</protein>
<evidence type="ECO:0000313" key="3">
    <source>
        <dbReference type="Proteomes" id="UP001432000"/>
    </source>
</evidence>
<dbReference type="RefSeq" id="WP_338891977.1">
    <property type="nucleotide sequence ID" value="NZ_CP147846.1"/>
</dbReference>
<name>A0ABZ2PMX9_9NOCA</name>
<evidence type="ECO:0000256" key="1">
    <source>
        <dbReference type="SAM" id="MobiDB-lite"/>
    </source>
</evidence>
<dbReference type="EMBL" id="CP147846">
    <property type="protein sequence ID" value="WXG70516.1"/>
    <property type="molecule type" value="Genomic_DNA"/>
</dbReference>
<gene>
    <name evidence="2" type="ORF">WDS16_08500</name>
</gene>
<accession>A0ABZ2PMX9</accession>
<proteinExistence type="predicted"/>
<sequence length="95" mass="10303">MVAELVTWPYTFGHDAVDDPAGESYVRASWNQIEHAGISSTMRTIVCFPPWRPPVHLGWASRRVSTVAVSPDKVAGTHSSGSVAHSERARDLACA</sequence>
<feature type="region of interest" description="Disordered" evidence="1">
    <location>
        <begin position="72"/>
        <end position="95"/>
    </location>
</feature>
<feature type="compositionally biased region" description="Basic and acidic residues" evidence="1">
    <location>
        <begin position="85"/>
        <end position="95"/>
    </location>
</feature>
<dbReference type="Proteomes" id="UP001432000">
    <property type="component" value="Chromosome"/>
</dbReference>
<reference evidence="2 3" key="1">
    <citation type="submission" date="2024-03" db="EMBL/GenBank/DDBJ databases">
        <title>Natural products discovery in diverse microorganisms through a two-stage MS feature dereplication strategy.</title>
        <authorList>
            <person name="Zhang R."/>
        </authorList>
    </citation>
    <scope>NUCLEOTIDE SEQUENCE [LARGE SCALE GENOMIC DNA]</scope>
    <source>
        <strain evidence="2 3">18930</strain>
    </source>
</reference>
<organism evidence="2 3">
    <name type="scientific">Rhodococcus sovatensis</name>
    <dbReference type="NCBI Taxonomy" id="1805840"/>
    <lineage>
        <taxon>Bacteria</taxon>
        <taxon>Bacillati</taxon>
        <taxon>Actinomycetota</taxon>
        <taxon>Actinomycetes</taxon>
        <taxon>Mycobacteriales</taxon>
        <taxon>Nocardiaceae</taxon>
        <taxon>Rhodococcus</taxon>
    </lineage>
</organism>